<dbReference type="EMBL" id="AZBU02000008">
    <property type="protein sequence ID" value="TKR67138.1"/>
    <property type="molecule type" value="Genomic_DNA"/>
</dbReference>
<evidence type="ECO:0000259" key="2">
    <source>
        <dbReference type="SMART" id="SM01283"/>
    </source>
</evidence>
<feature type="region of interest" description="Disordered" evidence="1">
    <location>
        <begin position="98"/>
        <end position="122"/>
    </location>
</feature>
<dbReference type="OrthoDB" id="9871914at2759"/>
<gene>
    <name evidence="3" type="ORF">L596_023338</name>
</gene>
<reference evidence="3 4" key="1">
    <citation type="journal article" date="2015" name="Genome Biol.">
        <title>Comparative genomics of Steinernema reveals deeply conserved gene regulatory networks.</title>
        <authorList>
            <person name="Dillman A.R."/>
            <person name="Macchietto M."/>
            <person name="Porter C.F."/>
            <person name="Rogers A."/>
            <person name="Williams B."/>
            <person name="Antoshechkin I."/>
            <person name="Lee M.M."/>
            <person name="Goodwin Z."/>
            <person name="Lu X."/>
            <person name="Lewis E.E."/>
            <person name="Goodrich-Blair H."/>
            <person name="Stock S.P."/>
            <person name="Adams B.J."/>
            <person name="Sternberg P.W."/>
            <person name="Mortazavi A."/>
        </authorList>
    </citation>
    <scope>NUCLEOTIDE SEQUENCE [LARGE SCALE GENOMIC DNA]</scope>
    <source>
        <strain evidence="3 4">ALL</strain>
    </source>
</reference>
<comment type="caution">
    <text evidence="3">The sequence shown here is derived from an EMBL/GenBank/DDBJ whole genome shotgun (WGS) entry which is preliminary data.</text>
</comment>
<dbReference type="GO" id="GO:0003779">
    <property type="term" value="F:actin binding"/>
    <property type="evidence" value="ECO:0007669"/>
    <property type="project" value="InterPro"/>
</dbReference>
<dbReference type="SMART" id="SM01283">
    <property type="entry name" value="Costars"/>
    <property type="match status" value="1"/>
</dbReference>
<dbReference type="Gene3D" id="1.10.10.1540">
    <property type="entry name" value="Costar domain"/>
    <property type="match status" value="1"/>
</dbReference>
<sequence length="359" mass="40099">MSTSAKNTIQKFNKIAAKNEGDLQKTEEPLVSFSTNAAVLQEGRRASLQTAKEAKFSVNGNAFCFATNGALPPPCRRSSLQTTVTQPKMVERVEQTLGKSDLKENGPPPPVPHGNIPKDARRPSLQDAIAKLNRSTEYSDEKVKLNSYQNLHGPLQSNTRKSSLHDSISKFSAENFSNDENGKVPPAYPKFDGLGHHPTRKSSMQSAIAKFKAMADETEGKLKINPYSDSYEQPKFDKNATDYARPPPGSKTEKRGIRAGDYVTREILFLMEIIEDNANGEHPNRAVKFGPLFYTYAHYSDKLVGMLLRARKYGLVAFDGEMLYQRQDDHKDITMLKTIDEIKQSMRYSGDPVNCITFV</sequence>
<name>A0A4U5MDD2_STECR</name>
<evidence type="ECO:0000313" key="4">
    <source>
        <dbReference type="Proteomes" id="UP000298663"/>
    </source>
</evidence>
<dbReference type="InterPro" id="IPR027817">
    <property type="entry name" value="Costars_dom"/>
</dbReference>
<feature type="domain" description="Costars" evidence="2">
    <location>
        <begin position="261"/>
        <end position="336"/>
    </location>
</feature>
<proteinExistence type="predicted"/>
<dbReference type="GO" id="GO:0045944">
    <property type="term" value="P:positive regulation of transcription by RNA polymerase II"/>
    <property type="evidence" value="ECO:0007669"/>
    <property type="project" value="TreeGrafter"/>
</dbReference>
<organism evidence="3 4">
    <name type="scientific">Steinernema carpocapsae</name>
    <name type="common">Entomopathogenic nematode</name>
    <dbReference type="NCBI Taxonomy" id="34508"/>
    <lineage>
        <taxon>Eukaryota</taxon>
        <taxon>Metazoa</taxon>
        <taxon>Ecdysozoa</taxon>
        <taxon>Nematoda</taxon>
        <taxon>Chromadorea</taxon>
        <taxon>Rhabditida</taxon>
        <taxon>Tylenchina</taxon>
        <taxon>Panagrolaimomorpha</taxon>
        <taxon>Strongyloidoidea</taxon>
        <taxon>Steinernematidae</taxon>
        <taxon>Steinernema</taxon>
    </lineage>
</organism>
<accession>A0A4U5MDD2</accession>
<keyword evidence="4" id="KW-1185">Reference proteome</keyword>
<feature type="region of interest" description="Disordered" evidence="1">
    <location>
        <begin position="224"/>
        <end position="255"/>
    </location>
</feature>
<dbReference type="GO" id="GO:0030017">
    <property type="term" value="C:sarcomere"/>
    <property type="evidence" value="ECO:0007669"/>
    <property type="project" value="TreeGrafter"/>
</dbReference>
<dbReference type="InterPro" id="IPR038095">
    <property type="entry name" value="Costars_sf"/>
</dbReference>
<dbReference type="PANTHER" id="PTHR22739:SF7">
    <property type="entry name" value="EG:152A3.3 PROTEIN-RELATED"/>
    <property type="match status" value="1"/>
</dbReference>
<dbReference type="PANTHER" id="PTHR22739">
    <property type="entry name" value="STRIATED MUSCLE ACTIVATOR OF RHO-DEPENDENT SIGNALING-RELATED"/>
    <property type="match status" value="1"/>
</dbReference>
<protein>
    <recommendedName>
        <fullName evidence="2">Costars domain-containing protein</fullName>
    </recommendedName>
</protein>
<dbReference type="GO" id="GO:0035025">
    <property type="term" value="P:positive regulation of Rho protein signal transduction"/>
    <property type="evidence" value="ECO:0007669"/>
    <property type="project" value="InterPro"/>
</dbReference>
<reference evidence="3 4" key="2">
    <citation type="journal article" date="2019" name="G3 (Bethesda)">
        <title>Hybrid Assembly of the Genome of the Entomopathogenic Nematode Steinernema carpocapsae Identifies the X-Chromosome.</title>
        <authorList>
            <person name="Serra L."/>
            <person name="Macchietto M."/>
            <person name="Macias-Munoz A."/>
            <person name="McGill C.J."/>
            <person name="Rodriguez I.M."/>
            <person name="Rodriguez B."/>
            <person name="Murad R."/>
            <person name="Mortazavi A."/>
        </authorList>
    </citation>
    <scope>NUCLEOTIDE SEQUENCE [LARGE SCALE GENOMIC DNA]</scope>
    <source>
        <strain evidence="3 4">ALL</strain>
    </source>
</reference>
<dbReference type="Pfam" id="PF14705">
    <property type="entry name" value="Costars"/>
    <property type="match status" value="1"/>
</dbReference>
<dbReference type="InterPro" id="IPR026111">
    <property type="entry name" value="Abra"/>
</dbReference>
<evidence type="ECO:0000313" key="3">
    <source>
        <dbReference type="EMBL" id="TKR67138.1"/>
    </source>
</evidence>
<dbReference type="AlphaFoldDB" id="A0A4U5MDD2"/>
<dbReference type="Proteomes" id="UP000298663">
    <property type="component" value="Unassembled WGS sequence"/>
</dbReference>
<evidence type="ECO:0000256" key="1">
    <source>
        <dbReference type="SAM" id="MobiDB-lite"/>
    </source>
</evidence>